<organism evidence="1 2">
    <name type="scientific">Crassostrea virginica</name>
    <name type="common">Eastern oyster</name>
    <dbReference type="NCBI Taxonomy" id="6565"/>
    <lineage>
        <taxon>Eukaryota</taxon>
        <taxon>Metazoa</taxon>
        <taxon>Spiralia</taxon>
        <taxon>Lophotrochozoa</taxon>
        <taxon>Mollusca</taxon>
        <taxon>Bivalvia</taxon>
        <taxon>Autobranchia</taxon>
        <taxon>Pteriomorphia</taxon>
        <taxon>Ostreida</taxon>
        <taxon>Ostreoidea</taxon>
        <taxon>Ostreidae</taxon>
        <taxon>Crassostrea</taxon>
    </lineage>
</organism>
<keyword evidence="1" id="KW-1185">Reference proteome</keyword>
<dbReference type="AlphaFoldDB" id="A0A8B8BZA4"/>
<dbReference type="KEGG" id="cvn:111114185"/>
<dbReference type="InterPro" id="IPR011042">
    <property type="entry name" value="6-blade_b-propeller_TolB-like"/>
</dbReference>
<reference evidence="2" key="1">
    <citation type="submission" date="2025-08" db="UniProtKB">
        <authorList>
            <consortium name="RefSeq"/>
        </authorList>
    </citation>
    <scope>IDENTIFICATION</scope>
    <source>
        <tissue evidence="2">Whole sample</tissue>
    </source>
</reference>
<evidence type="ECO:0000313" key="2">
    <source>
        <dbReference type="RefSeq" id="XP_022308179.1"/>
    </source>
</evidence>
<dbReference type="SUPFAM" id="SSF101898">
    <property type="entry name" value="NHL repeat"/>
    <property type="match status" value="1"/>
</dbReference>
<evidence type="ECO:0000313" key="1">
    <source>
        <dbReference type="Proteomes" id="UP000694844"/>
    </source>
</evidence>
<protein>
    <submittedName>
        <fullName evidence="2">Uncharacterized protein LOC111114185</fullName>
    </submittedName>
</protein>
<dbReference type="RefSeq" id="XP_022308179.1">
    <property type="nucleotide sequence ID" value="XM_022452471.1"/>
</dbReference>
<proteinExistence type="predicted"/>
<name>A0A8B8BZA4_CRAVI</name>
<sequence length="176" mass="19915">MNPQYSAQDIVRCDLCETRPPMCCDICHINLCIACVGEHLSDKQPTITIFFMLLPTGDIKYLNENMNLDICVAENKACAVVVVSSVDKLRFKYTGSLSNIQRSFDPVSITTDNQANTLISDLMNSRIHIVDKDGLFLRYIDECGLHHPHGLYIDLRDNLFVAEQITAKVKKIQYCI</sequence>
<gene>
    <name evidence="2" type="primary">LOC111114185</name>
</gene>
<dbReference type="GeneID" id="111114185"/>
<dbReference type="OrthoDB" id="6128620at2759"/>
<dbReference type="Gene3D" id="2.120.10.30">
    <property type="entry name" value="TolB, C-terminal domain"/>
    <property type="match status" value="1"/>
</dbReference>
<accession>A0A8B8BZA4</accession>
<dbReference type="Proteomes" id="UP000694844">
    <property type="component" value="Chromosome 9"/>
</dbReference>